<organism evidence="12 13">
    <name type="scientific">Rhizopus stolonifer</name>
    <name type="common">Rhizopus nigricans</name>
    <dbReference type="NCBI Taxonomy" id="4846"/>
    <lineage>
        <taxon>Eukaryota</taxon>
        <taxon>Fungi</taxon>
        <taxon>Fungi incertae sedis</taxon>
        <taxon>Mucoromycota</taxon>
        <taxon>Mucoromycotina</taxon>
        <taxon>Mucoromycetes</taxon>
        <taxon>Mucorales</taxon>
        <taxon>Mucorineae</taxon>
        <taxon>Rhizopodaceae</taxon>
        <taxon>Rhizopus</taxon>
    </lineage>
</organism>
<dbReference type="PRINTS" id="PR00465">
    <property type="entry name" value="EP450IV"/>
</dbReference>
<keyword evidence="8" id="KW-0560">Oxidoreductase</keyword>
<dbReference type="SUPFAM" id="SSF48264">
    <property type="entry name" value="Cytochrome P450"/>
    <property type="match status" value="1"/>
</dbReference>
<dbReference type="GO" id="GO:0016020">
    <property type="term" value="C:membrane"/>
    <property type="evidence" value="ECO:0007669"/>
    <property type="project" value="UniProtKB-SubCell"/>
</dbReference>
<protein>
    <recommendedName>
        <fullName evidence="14">Cytochrome P450-dit2</fullName>
    </recommendedName>
</protein>
<dbReference type="AlphaFoldDB" id="A0A367KIC4"/>
<keyword evidence="6 11" id="KW-0479">Metal-binding</keyword>
<comment type="cofactor">
    <cofactor evidence="1 11">
        <name>heme</name>
        <dbReference type="ChEBI" id="CHEBI:30413"/>
    </cofactor>
</comment>
<dbReference type="OrthoDB" id="1470350at2759"/>
<evidence type="ECO:0000256" key="1">
    <source>
        <dbReference type="ARBA" id="ARBA00001971"/>
    </source>
</evidence>
<evidence type="ECO:0000256" key="10">
    <source>
        <dbReference type="ARBA" id="ARBA00023136"/>
    </source>
</evidence>
<evidence type="ECO:0000256" key="9">
    <source>
        <dbReference type="ARBA" id="ARBA00023004"/>
    </source>
</evidence>
<dbReference type="Proteomes" id="UP000253551">
    <property type="component" value="Unassembled WGS sequence"/>
</dbReference>
<sequence>TFKVIQDTVVHYIEKWKPTEKIEPTKVATIGLSGIAGYFLFKTLIYRLFLHPLNKLPGPRVSWIPFMGNFFEVMLSQIEDSPFIKWTEEYGGIFKYHHHWNEPQLVVSDPQLIKQILTTQVYDFAKPNFVTKDLTRVAGVGVLVAEGDIHRVQRKMLNPAFSVQSIRGMVPLMLGPGYTLRDQWIQKMMTSDKEFTEITVSGGLSLATLDVIGITAFGQDFKSLKNYGTEKMNRFAKAYLQLFDGDLPMIKVLSLFIPLLEYLPTKRDREDAISLKWLHEESAALVDAGIQRNEKEKDYEKDKKSKDLLSLMVNLIDEETGKGFTKEELRNQCLTFLAAGHETTSNTLCWCLWLLAGHQDVQDRLRAEIQPLFKDGKIADYDAVNALPYLDHVCRETLRRIPTVPRTNRVSLKQVALGPHVVPKGTIIHISPIVSQLSKDIWGEDALEFNPSRWEKAQIGNAYQYFPFLVGGHQCIGHRFATIEMKVLLAILIKDIQFFEKPQYVIRKKQVITTRPLPDMTLWTKPVSS</sequence>
<feature type="binding site" description="axial binding residue" evidence="11">
    <location>
        <position position="475"/>
    </location>
    <ligand>
        <name>heme</name>
        <dbReference type="ChEBI" id="CHEBI:30413"/>
    </ligand>
    <ligandPart>
        <name>Fe</name>
        <dbReference type="ChEBI" id="CHEBI:18248"/>
    </ligandPart>
</feature>
<evidence type="ECO:0000256" key="5">
    <source>
        <dbReference type="ARBA" id="ARBA00022692"/>
    </source>
</evidence>
<dbReference type="PRINTS" id="PR00385">
    <property type="entry name" value="P450"/>
</dbReference>
<proteinExistence type="inferred from homology"/>
<keyword evidence="4 11" id="KW-0349">Heme</keyword>
<evidence type="ECO:0000256" key="11">
    <source>
        <dbReference type="PIRSR" id="PIRSR602403-1"/>
    </source>
</evidence>
<dbReference type="GO" id="GO:0016705">
    <property type="term" value="F:oxidoreductase activity, acting on paired donors, with incorporation or reduction of molecular oxygen"/>
    <property type="evidence" value="ECO:0007669"/>
    <property type="project" value="InterPro"/>
</dbReference>
<dbReference type="Pfam" id="PF00067">
    <property type="entry name" value="p450"/>
    <property type="match status" value="1"/>
</dbReference>
<reference evidence="12 13" key="1">
    <citation type="journal article" date="2018" name="G3 (Bethesda)">
        <title>Phylogenetic and Phylogenomic Definition of Rhizopus Species.</title>
        <authorList>
            <person name="Gryganskyi A.P."/>
            <person name="Golan J."/>
            <person name="Dolatabadi S."/>
            <person name="Mondo S."/>
            <person name="Robb S."/>
            <person name="Idnurm A."/>
            <person name="Muszewska A."/>
            <person name="Steczkiewicz K."/>
            <person name="Masonjones S."/>
            <person name="Liao H.L."/>
            <person name="Gajdeczka M.T."/>
            <person name="Anike F."/>
            <person name="Vuek A."/>
            <person name="Anishchenko I.M."/>
            <person name="Voigt K."/>
            <person name="de Hoog G.S."/>
            <person name="Smith M.E."/>
            <person name="Heitman J."/>
            <person name="Vilgalys R."/>
            <person name="Stajich J.E."/>
        </authorList>
    </citation>
    <scope>NUCLEOTIDE SEQUENCE [LARGE SCALE GENOMIC DNA]</scope>
    <source>
        <strain evidence="12 13">LSU 92-RS-03</strain>
    </source>
</reference>
<dbReference type="Gene3D" id="1.10.630.10">
    <property type="entry name" value="Cytochrome P450"/>
    <property type="match status" value="1"/>
</dbReference>
<evidence type="ECO:0000256" key="3">
    <source>
        <dbReference type="ARBA" id="ARBA00010617"/>
    </source>
</evidence>
<comment type="caution">
    <text evidence="12">The sequence shown here is derived from an EMBL/GenBank/DDBJ whole genome shotgun (WGS) entry which is preliminary data.</text>
</comment>
<evidence type="ECO:0000256" key="8">
    <source>
        <dbReference type="ARBA" id="ARBA00023002"/>
    </source>
</evidence>
<keyword evidence="10" id="KW-0472">Membrane</keyword>
<feature type="non-terminal residue" evidence="12">
    <location>
        <position position="1"/>
    </location>
</feature>
<dbReference type="InterPro" id="IPR002403">
    <property type="entry name" value="Cyt_P450_E_grp-IV"/>
</dbReference>
<dbReference type="PANTHER" id="PTHR24282:SF211">
    <property type="entry name" value="CYTOCHROME P450-RELATED"/>
    <property type="match status" value="1"/>
</dbReference>
<evidence type="ECO:0000313" key="13">
    <source>
        <dbReference type="Proteomes" id="UP000253551"/>
    </source>
</evidence>
<dbReference type="EMBL" id="PJQM01001606">
    <property type="protein sequence ID" value="RCI01927.1"/>
    <property type="molecule type" value="Genomic_DNA"/>
</dbReference>
<gene>
    <name evidence="12" type="ORF">CU098_002567</name>
</gene>
<keyword evidence="9 11" id="KW-0408">Iron</keyword>
<keyword evidence="5" id="KW-0812">Transmembrane</keyword>
<dbReference type="STRING" id="4846.A0A367KIC4"/>
<dbReference type="GO" id="GO:0004497">
    <property type="term" value="F:monooxygenase activity"/>
    <property type="evidence" value="ECO:0007669"/>
    <property type="project" value="InterPro"/>
</dbReference>
<dbReference type="InterPro" id="IPR050665">
    <property type="entry name" value="Cytochrome_P450_Monooxygen"/>
</dbReference>
<dbReference type="InterPro" id="IPR036396">
    <property type="entry name" value="Cyt_P450_sf"/>
</dbReference>
<evidence type="ECO:0000256" key="4">
    <source>
        <dbReference type="ARBA" id="ARBA00022617"/>
    </source>
</evidence>
<evidence type="ECO:0000256" key="7">
    <source>
        <dbReference type="ARBA" id="ARBA00022989"/>
    </source>
</evidence>
<dbReference type="InterPro" id="IPR001128">
    <property type="entry name" value="Cyt_P450"/>
</dbReference>
<accession>A0A367KIC4</accession>
<dbReference type="PANTHER" id="PTHR24282">
    <property type="entry name" value="CYTOCHROME P450 FAMILY MEMBER"/>
    <property type="match status" value="1"/>
</dbReference>
<evidence type="ECO:0008006" key="14">
    <source>
        <dbReference type="Google" id="ProtNLM"/>
    </source>
</evidence>
<dbReference type="GO" id="GO:0020037">
    <property type="term" value="F:heme binding"/>
    <property type="evidence" value="ECO:0007669"/>
    <property type="project" value="InterPro"/>
</dbReference>
<evidence type="ECO:0000256" key="6">
    <source>
        <dbReference type="ARBA" id="ARBA00022723"/>
    </source>
</evidence>
<comment type="similarity">
    <text evidence="3">Belongs to the cytochrome P450 family.</text>
</comment>
<name>A0A367KIC4_RHIST</name>
<keyword evidence="13" id="KW-1185">Reference proteome</keyword>
<keyword evidence="7" id="KW-1133">Transmembrane helix</keyword>
<evidence type="ECO:0000313" key="12">
    <source>
        <dbReference type="EMBL" id="RCI01927.1"/>
    </source>
</evidence>
<dbReference type="GO" id="GO:0005506">
    <property type="term" value="F:iron ion binding"/>
    <property type="evidence" value="ECO:0007669"/>
    <property type="project" value="InterPro"/>
</dbReference>
<evidence type="ECO:0000256" key="2">
    <source>
        <dbReference type="ARBA" id="ARBA00004370"/>
    </source>
</evidence>
<comment type="subcellular location">
    <subcellularLocation>
        <location evidence="2">Membrane</location>
    </subcellularLocation>
</comment>